<protein>
    <submittedName>
        <fullName evidence="1">Uncharacterized protein</fullName>
    </submittedName>
</protein>
<dbReference type="Pfam" id="PF06386">
    <property type="entry name" value="GvpL_GvpF"/>
    <property type="match status" value="1"/>
</dbReference>
<sequence length="43" mass="4638">MDAGAEHDFHTEIGRLTGELGLTAEITGPWPPYSFTSVEFADA</sequence>
<name>A0ABX1FXC2_9PSEU</name>
<gene>
    <name evidence="1" type="ORF">FXN61_44995</name>
</gene>
<evidence type="ECO:0000313" key="1">
    <source>
        <dbReference type="EMBL" id="NKE63499.1"/>
    </source>
</evidence>
<proteinExistence type="predicted"/>
<dbReference type="Proteomes" id="UP001515943">
    <property type="component" value="Unassembled WGS sequence"/>
</dbReference>
<evidence type="ECO:0000313" key="2">
    <source>
        <dbReference type="Proteomes" id="UP001515943"/>
    </source>
</evidence>
<dbReference type="EMBL" id="VSRL01000366">
    <property type="protein sequence ID" value="NKE63499.1"/>
    <property type="molecule type" value="Genomic_DNA"/>
</dbReference>
<accession>A0ABX1FXC2</accession>
<dbReference type="InterPro" id="IPR009430">
    <property type="entry name" value="GvpL/GvpF"/>
</dbReference>
<reference evidence="1 2" key="1">
    <citation type="submission" date="2019-08" db="EMBL/GenBank/DDBJ databases">
        <title>Lentzea from Indian Himalayas.</title>
        <authorList>
            <person name="Mandal S."/>
            <person name="Mallick Gupta A."/>
            <person name="Maiti P.K."/>
            <person name="Sarkar J."/>
            <person name="Mandal S."/>
        </authorList>
    </citation>
    <scope>NUCLEOTIDE SEQUENCE [LARGE SCALE GENOMIC DNA]</scope>
    <source>
        <strain evidence="1 2">PSKA42</strain>
    </source>
</reference>
<organism evidence="1 2">
    <name type="scientific">Lentzea indica</name>
    <dbReference type="NCBI Taxonomy" id="2604800"/>
    <lineage>
        <taxon>Bacteria</taxon>
        <taxon>Bacillati</taxon>
        <taxon>Actinomycetota</taxon>
        <taxon>Actinomycetes</taxon>
        <taxon>Pseudonocardiales</taxon>
        <taxon>Pseudonocardiaceae</taxon>
        <taxon>Lentzea</taxon>
    </lineage>
</organism>
<keyword evidence="2" id="KW-1185">Reference proteome</keyword>
<comment type="caution">
    <text evidence="1">The sequence shown here is derived from an EMBL/GenBank/DDBJ whole genome shotgun (WGS) entry which is preliminary data.</text>
</comment>